<dbReference type="Gene3D" id="4.10.520.10">
    <property type="entry name" value="IHF-like DNA-binding proteins"/>
    <property type="match status" value="1"/>
</dbReference>
<evidence type="ECO:0000256" key="5">
    <source>
        <dbReference type="ARBA" id="ARBA00023125"/>
    </source>
</evidence>
<keyword evidence="7 8" id="KW-0233">DNA recombination</keyword>
<dbReference type="GO" id="GO:0003677">
    <property type="term" value="F:DNA binding"/>
    <property type="evidence" value="ECO:0007669"/>
    <property type="project" value="UniProtKB-UniRule"/>
</dbReference>
<dbReference type="GO" id="GO:0006355">
    <property type="term" value="P:regulation of DNA-templated transcription"/>
    <property type="evidence" value="ECO:0007669"/>
    <property type="project" value="UniProtKB-UniRule"/>
</dbReference>
<dbReference type="InterPro" id="IPR020816">
    <property type="entry name" value="Histone-like_DNA-bd_CS"/>
</dbReference>
<dbReference type="FunFam" id="4.10.520.10:FF:000003">
    <property type="entry name" value="Integration host factor subunit beta"/>
    <property type="match status" value="1"/>
</dbReference>
<comment type="subunit">
    <text evidence="8 10">Heterodimer of an alpha and a beta chain.</text>
</comment>
<dbReference type="SUPFAM" id="SSF47729">
    <property type="entry name" value="IHF-like DNA-binding proteins"/>
    <property type="match status" value="1"/>
</dbReference>
<proteinExistence type="inferred from homology"/>
<protein>
    <recommendedName>
        <fullName evidence="2 8">Integration host factor subunit beta</fullName>
        <shortName evidence="8">IHF-beta</shortName>
    </recommendedName>
</protein>
<dbReference type="SMART" id="SM00411">
    <property type="entry name" value="BHL"/>
    <property type="match status" value="1"/>
</dbReference>
<dbReference type="Pfam" id="PF00216">
    <property type="entry name" value="Bac_DNA_binding"/>
    <property type="match status" value="1"/>
</dbReference>
<evidence type="ECO:0000256" key="8">
    <source>
        <dbReference type="HAMAP-Rule" id="MF_00381"/>
    </source>
</evidence>
<dbReference type="PROSITE" id="PS00045">
    <property type="entry name" value="HISTONE_LIKE"/>
    <property type="match status" value="1"/>
</dbReference>
<dbReference type="InterPro" id="IPR000119">
    <property type="entry name" value="Hist_DNA-bd"/>
</dbReference>
<dbReference type="PANTHER" id="PTHR33175">
    <property type="entry name" value="DNA-BINDING PROTEIN HU"/>
    <property type="match status" value="1"/>
</dbReference>
<evidence type="ECO:0000256" key="3">
    <source>
        <dbReference type="ARBA" id="ARBA00022845"/>
    </source>
</evidence>
<dbReference type="KEGG" id="salh:HMF8227_01563"/>
<dbReference type="InterPro" id="IPR005685">
    <property type="entry name" value="IHF_beta"/>
</dbReference>
<evidence type="ECO:0000256" key="4">
    <source>
        <dbReference type="ARBA" id="ARBA00023015"/>
    </source>
</evidence>
<dbReference type="GO" id="GO:0006417">
    <property type="term" value="P:regulation of translation"/>
    <property type="evidence" value="ECO:0007669"/>
    <property type="project" value="UniProtKB-UniRule"/>
</dbReference>
<dbReference type="PANTHER" id="PTHR33175:SF5">
    <property type="entry name" value="INTEGRATION HOST FACTOR SUBUNIT BETA"/>
    <property type="match status" value="1"/>
</dbReference>
<keyword evidence="3 8" id="KW-0810">Translation regulation</keyword>
<dbReference type="Proteomes" id="UP000245728">
    <property type="component" value="Chromosome"/>
</dbReference>
<dbReference type="OrthoDB" id="9804203at2"/>
<dbReference type="GO" id="GO:0006310">
    <property type="term" value="P:DNA recombination"/>
    <property type="evidence" value="ECO:0007669"/>
    <property type="project" value="UniProtKB-UniRule"/>
</dbReference>
<evidence type="ECO:0000313" key="11">
    <source>
        <dbReference type="EMBL" id="AWL12037.1"/>
    </source>
</evidence>
<evidence type="ECO:0000256" key="9">
    <source>
        <dbReference type="RuleBase" id="RU003939"/>
    </source>
</evidence>
<keyword evidence="12" id="KW-1185">Reference proteome</keyword>
<keyword evidence="4 8" id="KW-0805">Transcription regulation</keyword>
<accession>A0A2S2E4X3</accession>
<dbReference type="NCBIfam" id="TIGR00988">
    <property type="entry name" value="hip"/>
    <property type="match status" value="1"/>
</dbReference>
<keyword evidence="6 8" id="KW-0804">Transcription</keyword>
<evidence type="ECO:0000256" key="1">
    <source>
        <dbReference type="ARBA" id="ARBA00010529"/>
    </source>
</evidence>
<dbReference type="EMBL" id="CP029347">
    <property type="protein sequence ID" value="AWL12037.1"/>
    <property type="molecule type" value="Genomic_DNA"/>
</dbReference>
<dbReference type="GO" id="GO:0005829">
    <property type="term" value="C:cytosol"/>
    <property type="evidence" value="ECO:0007669"/>
    <property type="project" value="TreeGrafter"/>
</dbReference>
<name>A0A2S2E4X3_9ALTE</name>
<evidence type="ECO:0000313" key="12">
    <source>
        <dbReference type="Proteomes" id="UP000245728"/>
    </source>
</evidence>
<dbReference type="InterPro" id="IPR010992">
    <property type="entry name" value="IHF-like_DNA-bd_dom_sf"/>
</dbReference>
<sequence length="95" mass="10818">MTKSELIDRLAYKASHMAAKDVESSIKELLEMMAQTLQKGDRIEIRGFGSFSLHYRAPRVGRNPKTGEKVELDGKYVPHFKPGKELRERVDSIAE</sequence>
<evidence type="ECO:0000256" key="10">
    <source>
        <dbReference type="RuleBase" id="RU003941"/>
    </source>
</evidence>
<evidence type="ECO:0000256" key="6">
    <source>
        <dbReference type="ARBA" id="ARBA00023163"/>
    </source>
</evidence>
<dbReference type="NCBIfam" id="NF001222">
    <property type="entry name" value="PRK00199.1"/>
    <property type="match status" value="1"/>
</dbReference>
<dbReference type="GO" id="GO:0005694">
    <property type="term" value="C:chromosome"/>
    <property type="evidence" value="ECO:0007669"/>
    <property type="project" value="InterPro"/>
</dbReference>
<dbReference type="RefSeq" id="WP_109339643.1">
    <property type="nucleotide sequence ID" value="NZ_CP029347.1"/>
</dbReference>
<organism evidence="11 12">
    <name type="scientific">Saliniradius amylolyticus</name>
    <dbReference type="NCBI Taxonomy" id="2183582"/>
    <lineage>
        <taxon>Bacteria</taxon>
        <taxon>Pseudomonadati</taxon>
        <taxon>Pseudomonadota</taxon>
        <taxon>Gammaproteobacteria</taxon>
        <taxon>Alteromonadales</taxon>
        <taxon>Alteromonadaceae</taxon>
        <taxon>Saliniradius</taxon>
    </lineage>
</organism>
<gene>
    <name evidence="8" type="primary">ihfB</name>
    <name evidence="8" type="synonym">himD</name>
    <name evidence="11" type="ORF">HMF8227_01563</name>
</gene>
<comment type="similarity">
    <text evidence="1 8 9">Belongs to the bacterial histone-like protein family.</text>
</comment>
<evidence type="ECO:0000256" key="7">
    <source>
        <dbReference type="ARBA" id="ARBA00023172"/>
    </source>
</evidence>
<reference evidence="11 12" key="1">
    <citation type="submission" date="2018-05" db="EMBL/GenBank/DDBJ databases">
        <title>Salinimonas sp. HMF8227 Genome sequencing and assembly.</title>
        <authorList>
            <person name="Kang H."/>
            <person name="Kang J."/>
            <person name="Cha I."/>
            <person name="Kim H."/>
            <person name="Joh K."/>
        </authorList>
    </citation>
    <scope>NUCLEOTIDE SEQUENCE [LARGE SCALE GENOMIC DNA]</scope>
    <source>
        <strain evidence="11 12">HMF8227</strain>
    </source>
</reference>
<dbReference type="GO" id="GO:0030527">
    <property type="term" value="F:structural constituent of chromatin"/>
    <property type="evidence" value="ECO:0007669"/>
    <property type="project" value="InterPro"/>
</dbReference>
<comment type="function">
    <text evidence="8 10">This protein is one of the two subunits of integration host factor, a specific DNA-binding protein that functions in genetic recombination as well as in transcriptional and translational control.</text>
</comment>
<evidence type="ECO:0000256" key="2">
    <source>
        <dbReference type="ARBA" id="ARBA00018700"/>
    </source>
</evidence>
<dbReference type="HAMAP" id="MF_00381">
    <property type="entry name" value="IHF_beta"/>
    <property type="match status" value="1"/>
</dbReference>
<dbReference type="PRINTS" id="PR01727">
    <property type="entry name" value="DNABINDINGHU"/>
</dbReference>
<keyword evidence="5 8" id="KW-0238">DNA-binding</keyword>
<dbReference type="CDD" id="cd13836">
    <property type="entry name" value="IHF_B"/>
    <property type="match status" value="1"/>
</dbReference>
<dbReference type="AlphaFoldDB" id="A0A2S2E4X3"/>